<dbReference type="STRING" id="121845.A0A3Q0IRA1"/>
<dbReference type="RefSeq" id="XP_026678801.1">
    <property type="nucleotide sequence ID" value="XM_026823000.1"/>
</dbReference>
<dbReference type="PaxDb" id="121845-A0A3Q0IRA1"/>
<keyword evidence="2" id="KW-1185">Reference proteome</keyword>
<dbReference type="GeneID" id="103508382"/>
<evidence type="ECO:0000313" key="2">
    <source>
        <dbReference type="Proteomes" id="UP000079169"/>
    </source>
</evidence>
<dbReference type="AlphaFoldDB" id="A0A3Q0IRA1"/>
<evidence type="ECO:0000256" key="1">
    <source>
        <dbReference type="SAM" id="MobiDB-lite"/>
    </source>
</evidence>
<feature type="region of interest" description="Disordered" evidence="1">
    <location>
        <begin position="1"/>
        <end position="59"/>
    </location>
</feature>
<proteinExistence type="predicted"/>
<sequence length="59" mass="6656">MFMQDKSMNESDLKFIEESGDGGLDATESVEVNETLFQDMNDLDLSDSDDPDYDPNDDD</sequence>
<feature type="compositionally biased region" description="Basic and acidic residues" evidence="1">
    <location>
        <begin position="7"/>
        <end position="17"/>
    </location>
</feature>
<gene>
    <name evidence="3" type="primary">LOC103508382</name>
</gene>
<evidence type="ECO:0000313" key="3">
    <source>
        <dbReference type="RefSeq" id="XP_026678801.1"/>
    </source>
</evidence>
<dbReference type="KEGG" id="dci:103508382"/>
<feature type="compositionally biased region" description="Acidic residues" evidence="1">
    <location>
        <begin position="41"/>
        <end position="59"/>
    </location>
</feature>
<accession>A0A3Q0IRA1</accession>
<reference evidence="3" key="1">
    <citation type="submission" date="2025-08" db="UniProtKB">
        <authorList>
            <consortium name="RefSeq"/>
        </authorList>
    </citation>
    <scope>IDENTIFICATION</scope>
</reference>
<dbReference type="Proteomes" id="UP000079169">
    <property type="component" value="Unplaced"/>
</dbReference>
<name>A0A3Q0IRA1_DIACI</name>
<protein>
    <submittedName>
        <fullName evidence="3">RWD domain-containing protein 1-like</fullName>
    </submittedName>
</protein>
<organism evidence="2 3">
    <name type="scientific">Diaphorina citri</name>
    <name type="common">Asian citrus psyllid</name>
    <dbReference type="NCBI Taxonomy" id="121845"/>
    <lineage>
        <taxon>Eukaryota</taxon>
        <taxon>Metazoa</taxon>
        <taxon>Ecdysozoa</taxon>
        <taxon>Arthropoda</taxon>
        <taxon>Hexapoda</taxon>
        <taxon>Insecta</taxon>
        <taxon>Pterygota</taxon>
        <taxon>Neoptera</taxon>
        <taxon>Paraneoptera</taxon>
        <taxon>Hemiptera</taxon>
        <taxon>Sternorrhyncha</taxon>
        <taxon>Psylloidea</taxon>
        <taxon>Psyllidae</taxon>
        <taxon>Diaphorininae</taxon>
        <taxon>Diaphorina</taxon>
    </lineage>
</organism>